<protein>
    <submittedName>
        <fullName evidence="1">Uncharacterized protein</fullName>
    </submittedName>
</protein>
<dbReference type="AlphaFoldDB" id="A0A1E2VAL9"/>
<sequence length="239" mass="27602">MPIVGTWAMVPLSNGIANVAEFTAEGKSTLHVFNCGQEPTNETEVSTYKINNERKFIRINQGDTPIFLYIAEIKDDTMLLRQIIGDEVFNLNYIKVDQVSPLCDRKEALQKELGQTPYKPSDFEPNPIIPEAPGLERYEGKWMNKEGQLIVEIHKDANGQYSIQNQSTRDWNYLYSLLNHDDKSLVFIKFTYSDRPILFNALKHKLQIIEGLTPIESPDQIKYTYFLGFKKYSEILTRQ</sequence>
<accession>A0A1E2VAL9</accession>
<dbReference type="Proteomes" id="UP000094291">
    <property type="component" value="Unassembled WGS sequence"/>
</dbReference>
<organism evidence="1 2">
    <name type="scientific">Terasakiispira papahanaumokuakeensis</name>
    <dbReference type="NCBI Taxonomy" id="197479"/>
    <lineage>
        <taxon>Bacteria</taxon>
        <taxon>Pseudomonadati</taxon>
        <taxon>Pseudomonadota</taxon>
        <taxon>Gammaproteobacteria</taxon>
        <taxon>Oceanospirillales</taxon>
        <taxon>Terasakiispira</taxon>
    </lineage>
</organism>
<evidence type="ECO:0000313" key="1">
    <source>
        <dbReference type="EMBL" id="ODC04014.1"/>
    </source>
</evidence>
<keyword evidence="2" id="KW-1185">Reference proteome</keyword>
<dbReference type="EMBL" id="MDTQ01000001">
    <property type="protein sequence ID" value="ODC04014.1"/>
    <property type="molecule type" value="Genomic_DNA"/>
</dbReference>
<evidence type="ECO:0000313" key="2">
    <source>
        <dbReference type="Proteomes" id="UP000094291"/>
    </source>
</evidence>
<comment type="caution">
    <text evidence="1">The sequence shown here is derived from an EMBL/GenBank/DDBJ whole genome shotgun (WGS) entry which is preliminary data.</text>
</comment>
<gene>
    <name evidence="1" type="ORF">BFW38_11175</name>
</gene>
<reference evidence="1 2" key="1">
    <citation type="submission" date="2016-08" db="EMBL/GenBank/DDBJ databases">
        <authorList>
            <person name="Seilhamer J.J."/>
        </authorList>
    </citation>
    <scope>NUCLEOTIDE SEQUENCE [LARGE SCALE GENOMIC DNA]</scope>
    <source>
        <strain evidence="1 2">PH27A</strain>
    </source>
</reference>
<proteinExistence type="predicted"/>
<name>A0A1E2VAL9_9GAMM</name>